<evidence type="ECO:0000313" key="13">
    <source>
        <dbReference type="Ensembl" id="ENSACAP00000004255.3"/>
    </source>
</evidence>
<evidence type="ECO:0000256" key="4">
    <source>
        <dbReference type="ARBA" id="ARBA00022729"/>
    </source>
</evidence>
<dbReference type="InParanoid" id="H9G8W9"/>
<keyword evidence="10" id="KW-0807">Transducer</keyword>
<evidence type="ECO:0000313" key="14">
    <source>
        <dbReference type="Proteomes" id="UP000001646"/>
    </source>
</evidence>
<dbReference type="GO" id="GO:0004930">
    <property type="term" value="F:G protein-coupled receptor activity"/>
    <property type="evidence" value="ECO:0007669"/>
    <property type="project" value="UniProtKB-KW"/>
</dbReference>
<dbReference type="GeneTree" id="ENSGT00950000182788"/>
<dbReference type="PANTHER" id="PTHR24061:SF0">
    <property type="entry name" value="C-FAMILY ODORANT RECEPTOR OLFCT1"/>
    <property type="match status" value="1"/>
</dbReference>
<feature type="domain" description="GPCR family 3 nine cysteines" evidence="12">
    <location>
        <begin position="428"/>
        <end position="470"/>
    </location>
</feature>
<evidence type="ECO:0000256" key="9">
    <source>
        <dbReference type="ARBA" id="ARBA00023180"/>
    </source>
</evidence>
<organism evidence="13 14">
    <name type="scientific">Anolis carolinensis</name>
    <name type="common">Green anole</name>
    <name type="synonym">American chameleon</name>
    <dbReference type="NCBI Taxonomy" id="28377"/>
    <lineage>
        <taxon>Eukaryota</taxon>
        <taxon>Metazoa</taxon>
        <taxon>Chordata</taxon>
        <taxon>Craniata</taxon>
        <taxon>Vertebrata</taxon>
        <taxon>Euteleostomi</taxon>
        <taxon>Lepidosauria</taxon>
        <taxon>Squamata</taxon>
        <taxon>Bifurcata</taxon>
        <taxon>Unidentata</taxon>
        <taxon>Episquamata</taxon>
        <taxon>Toxicofera</taxon>
        <taxon>Iguania</taxon>
        <taxon>Dactyloidae</taxon>
        <taxon>Anolis</taxon>
    </lineage>
</organism>
<keyword evidence="5" id="KW-1133">Transmembrane helix</keyword>
<dbReference type="InterPro" id="IPR000068">
    <property type="entry name" value="GPCR_3_Ca_sens_rcpt-rel"/>
</dbReference>
<keyword evidence="14" id="KW-1185">Reference proteome</keyword>
<protein>
    <submittedName>
        <fullName evidence="13">Uncharacterized protein</fullName>
    </submittedName>
</protein>
<keyword evidence="3" id="KW-0812">Transmembrane</keyword>
<keyword evidence="6" id="KW-0297">G-protein coupled receptor</keyword>
<evidence type="ECO:0000256" key="1">
    <source>
        <dbReference type="ARBA" id="ARBA00004651"/>
    </source>
</evidence>
<dbReference type="InterPro" id="IPR000337">
    <property type="entry name" value="GPCR_3"/>
</dbReference>
<evidence type="ECO:0000256" key="7">
    <source>
        <dbReference type="ARBA" id="ARBA00023136"/>
    </source>
</evidence>
<dbReference type="PANTHER" id="PTHR24061">
    <property type="entry name" value="CALCIUM-SENSING RECEPTOR-RELATED"/>
    <property type="match status" value="1"/>
</dbReference>
<dbReference type="HOGENOM" id="CLU_005389_5_0_1"/>
<dbReference type="InterPro" id="IPR001828">
    <property type="entry name" value="ANF_lig-bd_rcpt"/>
</dbReference>
<reference evidence="13" key="3">
    <citation type="submission" date="2025-09" db="UniProtKB">
        <authorList>
            <consortium name="Ensembl"/>
        </authorList>
    </citation>
    <scope>IDENTIFICATION</scope>
</reference>
<keyword evidence="2" id="KW-1003">Cell membrane</keyword>
<dbReference type="Pfam" id="PF01094">
    <property type="entry name" value="ANF_receptor"/>
    <property type="match status" value="1"/>
</dbReference>
<dbReference type="PRINTS" id="PR00248">
    <property type="entry name" value="GPCRMGR"/>
</dbReference>
<dbReference type="InterPro" id="IPR038550">
    <property type="entry name" value="GPCR_3_9-Cys_sf"/>
</dbReference>
<dbReference type="Gene3D" id="2.10.50.30">
    <property type="entry name" value="GPCR, family 3, nine cysteines domain"/>
    <property type="match status" value="1"/>
</dbReference>
<keyword evidence="9" id="KW-0325">Glycoprotein</keyword>
<proteinExistence type="predicted"/>
<dbReference type="Ensembl" id="ENSACAT00000004354.3">
    <property type="protein sequence ID" value="ENSACAP00000004255.3"/>
    <property type="gene ID" value="ENSACAG00000004377.4"/>
</dbReference>
<dbReference type="InterPro" id="IPR028082">
    <property type="entry name" value="Peripla_BP_I"/>
</dbReference>
<dbReference type="AlphaFoldDB" id="H9G8W9"/>
<dbReference type="FunFam" id="3.40.50.2300:FF:000016">
    <property type="entry name" value="Taste 1 receptor member 2"/>
    <property type="match status" value="1"/>
</dbReference>
<dbReference type="GO" id="GO:0005886">
    <property type="term" value="C:plasma membrane"/>
    <property type="evidence" value="ECO:0007669"/>
    <property type="project" value="UniProtKB-SubCell"/>
</dbReference>
<sequence>MQRQFTFSSFSRKEMRGPRILPFPVDLGKSKFLQHLLACVILLFFTYNFCHLEHSDVAWAHVFYLNANKGIFFPFCAQISYFDTGSMTNDKSQFPSFFRTIPSNKFQALGITHLVIYFAWKWVGLLATDSEYGKQGIEIVQEEIIKKRVCVAFLSWLPLSIDMVRVRDVVRTIMASHARVIVAFCGLEIHPLLLELYQQKVEGRVLLCSEAVGQASTFKDPKAFFMFDGSLSVVSHKRPVPGLRDFLLGLQPVTSSKDIFIQEFWSKVFNCWWNQSYVQEEHVSRYCTGKENLKKDTNPFASMPGFGLTFSVYNAVYAIAHALHDMMEQEEPRGPKNIVNRTQVGSHGFNLWKLHQYLRRVYFKNKVGEEVYFDEHGDPPALFDIYNTRLASADSLKFVRVGQVKPSQSKELIINDSAIVWTGGRTEIPISVCTPSCLMGYHKLHHSGIPTCCFDCRPCALGEISNQTGEWTLQHVMLWISVQMLLA</sequence>
<dbReference type="Pfam" id="PF07562">
    <property type="entry name" value="NCD3G"/>
    <property type="match status" value="1"/>
</dbReference>
<evidence type="ECO:0000256" key="2">
    <source>
        <dbReference type="ARBA" id="ARBA00022475"/>
    </source>
</evidence>
<dbReference type="Proteomes" id="UP000001646">
    <property type="component" value="Unplaced"/>
</dbReference>
<evidence type="ECO:0000259" key="11">
    <source>
        <dbReference type="Pfam" id="PF01094"/>
    </source>
</evidence>
<keyword evidence="8" id="KW-0675">Receptor</keyword>
<dbReference type="Gene3D" id="3.40.50.2300">
    <property type="match status" value="2"/>
</dbReference>
<evidence type="ECO:0000256" key="6">
    <source>
        <dbReference type="ARBA" id="ARBA00023040"/>
    </source>
</evidence>
<evidence type="ECO:0000256" key="10">
    <source>
        <dbReference type="ARBA" id="ARBA00023224"/>
    </source>
</evidence>
<dbReference type="InterPro" id="IPR011500">
    <property type="entry name" value="GPCR_3_9-Cys_dom"/>
</dbReference>
<dbReference type="SUPFAM" id="SSF53822">
    <property type="entry name" value="Periplasmic binding protein-like I"/>
    <property type="match status" value="1"/>
</dbReference>
<evidence type="ECO:0000259" key="12">
    <source>
        <dbReference type="Pfam" id="PF07562"/>
    </source>
</evidence>
<dbReference type="eggNOG" id="KOG1056">
    <property type="taxonomic scope" value="Eukaryota"/>
</dbReference>
<name>H9G8W9_ANOCA</name>
<dbReference type="PRINTS" id="PR00592">
    <property type="entry name" value="CASENSINGR"/>
</dbReference>
<keyword evidence="7" id="KW-0472">Membrane</keyword>
<feature type="domain" description="Receptor ligand binding region" evidence="11">
    <location>
        <begin position="78"/>
        <end position="388"/>
    </location>
</feature>
<keyword evidence="4" id="KW-0732">Signal</keyword>
<accession>H9G8W9</accession>
<evidence type="ECO:0000256" key="3">
    <source>
        <dbReference type="ARBA" id="ARBA00022692"/>
    </source>
</evidence>
<evidence type="ECO:0000256" key="5">
    <source>
        <dbReference type="ARBA" id="ARBA00022989"/>
    </source>
</evidence>
<comment type="subcellular location">
    <subcellularLocation>
        <location evidence="1">Cell membrane</location>
        <topology evidence="1">Multi-pass membrane protein</topology>
    </subcellularLocation>
</comment>
<evidence type="ECO:0000256" key="8">
    <source>
        <dbReference type="ARBA" id="ARBA00023170"/>
    </source>
</evidence>
<reference evidence="13" key="2">
    <citation type="submission" date="2025-08" db="UniProtKB">
        <authorList>
            <consortium name="Ensembl"/>
        </authorList>
    </citation>
    <scope>IDENTIFICATION</scope>
</reference>
<reference evidence="13" key="1">
    <citation type="submission" date="2009-12" db="EMBL/GenBank/DDBJ databases">
        <title>The Genome Sequence of Anolis carolinensis (Green Anole Lizard).</title>
        <authorList>
            <consortium name="The Genome Sequencing Platform"/>
            <person name="Di Palma F."/>
            <person name="Alfoldi J."/>
            <person name="Heiman D."/>
            <person name="Young S."/>
            <person name="Grabherr M."/>
            <person name="Johnson J."/>
            <person name="Lander E.S."/>
            <person name="Lindblad-Toh K."/>
        </authorList>
    </citation>
    <scope>NUCLEOTIDE SEQUENCE [LARGE SCALE GENOMIC DNA]</scope>
    <source>
        <strain evidence="13">JBL SC #1</strain>
    </source>
</reference>